<organism evidence="2 3">
    <name type="scientific">Pseudofrankia asymbiotica</name>
    <dbReference type="NCBI Taxonomy" id="1834516"/>
    <lineage>
        <taxon>Bacteria</taxon>
        <taxon>Bacillati</taxon>
        <taxon>Actinomycetota</taxon>
        <taxon>Actinomycetes</taxon>
        <taxon>Frankiales</taxon>
        <taxon>Frankiaceae</taxon>
        <taxon>Pseudofrankia</taxon>
    </lineage>
</organism>
<dbReference type="AlphaFoldDB" id="A0A1V2IF76"/>
<feature type="region of interest" description="Disordered" evidence="1">
    <location>
        <begin position="1"/>
        <end position="59"/>
    </location>
</feature>
<keyword evidence="3" id="KW-1185">Reference proteome</keyword>
<accession>A0A1V2IF76</accession>
<comment type="caution">
    <text evidence="2">The sequence shown here is derived from an EMBL/GenBank/DDBJ whole genome shotgun (WGS) entry which is preliminary data.</text>
</comment>
<reference evidence="3" key="1">
    <citation type="submission" date="2016-10" db="EMBL/GenBank/DDBJ databases">
        <title>Frankia sp. NRRL B-16386 Genome sequencing.</title>
        <authorList>
            <person name="Ghodhbane-Gtari F."/>
            <person name="Swanson E."/>
            <person name="Gueddou A."/>
            <person name="Hezbri K."/>
            <person name="Ktari K."/>
            <person name="Nouioui I."/>
            <person name="Morris K."/>
            <person name="Simpson S."/>
            <person name="Abebe-Akele F."/>
            <person name="Thomas K."/>
            <person name="Gtari M."/>
            <person name="Tisa L.S."/>
        </authorList>
    </citation>
    <scope>NUCLEOTIDE SEQUENCE [LARGE SCALE GENOMIC DNA]</scope>
    <source>
        <strain evidence="3">NRRL B-16386</strain>
    </source>
</reference>
<gene>
    <name evidence="2" type="ORF">BL253_06775</name>
</gene>
<dbReference type="Proteomes" id="UP000188929">
    <property type="component" value="Unassembled WGS sequence"/>
</dbReference>
<name>A0A1V2IF76_9ACTN</name>
<dbReference type="EMBL" id="MOMC01000014">
    <property type="protein sequence ID" value="ONH31853.1"/>
    <property type="molecule type" value="Genomic_DNA"/>
</dbReference>
<evidence type="ECO:0000313" key="3">
    <source>
        <dbReference type="Proteomes" id="UP000188929"/>
    </source>
</evidence>
<proteinExistence type="predicted"/>
<evidence type="ECO:0000313" key="2">
    <source>
        <dbReference type="EMBL" id="ONH31853.1"/>
    </source>
</evidence>
<protein>
    <submittedName>
        <fullName evidence="2">Uncharacterized protein</fullName>
    </submittedName>
</protein>
<sequence>MRAARGCESGGEPAKNADGSAAAGRDRRLFGPLTGDIPYQEIAGGSPPAEQAGPAVRCR</sequence>
<evidence type="ECO:0000256" key="1">
    <source>
        <dbReference type="SAM" id="MobiDB-lite"/>
    </source>
</evidence>